<evidence type="ECO:0000256" key="7">
    <source>
        <dbReference type="SAM" id="MobiDB-lite"/>
    </source>
</evidence>
<keyword evidence="5" id="KW-0804">Transcription</keyword>
<evidence type="ECO:0000256" key="3">
    <source>
        <dbReference type="ARBA" id="ARBA00023015"/>
    </source>
</evidence>
<dbReference type="Proteomes" id="UP000036305">
    <property type="component" value="Unassembled WGS sequence"/>
</dbReference>
<dbReference type="RefSeq" id="WP_004098862.1">
    <property type="nucleotide sequence ID" value="NZ_CABGII010000034.1"/>
</dbReference>
<accession>A0A0J2GJ88</accession>
<comment type="caution">
    <text evidence="8">The sequence shown here is derived from an EMBL/GenBank/DDBJ whole genome shotgun (WGS) entry which is preliminary data.</text>
</comment>
<evidence type="ECO:0000313" key="8">
    <source>
        <dbReference type="EMBL" id="EWF79779.1"/>
    </source>
</evidence>
<evidence type="ECO:0000313" key="12">
    <source>
        <dbReference type="Proteomes" id="UP000036305"/>
    </source>
</evidence>
<evidence type="ECO:0000313" key="10">
    <source>
        <dbReference type="EMBL" id="MDH0965353.1"/>
    </source>
</evidence>
<dbReference type="InterPro" id="IPR019661">
    <property type="entry name" value="RepA2"/>
</dbReference>
<evidence type="ECO:0000313" key="11">
    <source>
        <dbReference type="Proteomes" id="UP000020202"/>
    </source>
</evidence>
<keyword evidence="3" id="KW-0805">Transcription regulation</keyword>
<reference evidence="8 11" key="1">
    <citation type="submission" date="2014-01" db="EMBL/GenBank/DDBJ databases">
        <title>The Genome Sequence of Klebsiella oxytoca MGH 27.</title>
        <authorList>
            <consortium name="The Broad Institute Genomics Platform"/>
            <consortium name="The Broad Institute Genome Sequencing Center for Infectious Disease"/>
            <person name="Murphy C."/>
            <person name="Cosimi L."/>
            <person name="Cerqueira G."/>
            <person name="Feldgarden M."/>
            <person name="Earl A."/>
            <person name="Hung D."/>
            <person name="Onderdonk A.B."/>
            <person name="Ferraro M.J."/>
            <person name="Hooper D."/>
            <person name="Dekker J."/>
            <person name="O'Brien T."/>
            <person name="Huang S."/>
            <person name="Quan V."/>
            <person name="Ernst C."/>
            <person name="Delaney M."/>
            <person name="DuBois A."/>
            <person name="Kim D.S."/>
            <person name="Young S.K."/>
            <person name="Zeng Q."/>
            <person name="Gargeya S."/>
            <person name="Fitzgerald M."/>
            <person name="Abouelleil A."/>
            <person name="Alvarado L."/>
            <person name="Berlin A.M."/>
            <person name="Chapman S.B."/>
            <person name="Gainer-Dewar J."/>
            <person name="Goldberg J."/>
            <person name="Gnerre S."/>
            <person name="Griggs A."/>
            <person name="Gujja S."/>
            <person name="Hansen M."/>
            <person name="Howarth C."/>
            <person name="Imamovic A."/>
            <person name="Ireland A."/>
            <person name="Larimer J."/>
            <person name="McCowan C."/>
            <person name="Murphy C."/>
            <person name="Pearson M."/>
            <person name="Poon T.W."/>
            <person name="Priest M."/>
            <person name="Roberts A."/>
            <person name="Saif S."/>
            <person name="Shea T."/>
            <person name="Sykes S."/>
            <person name="Wortman J."/>
            <person name="Nusbaum C."/>
            <person name="Birren B."/>
        </authorList>
    </citation>
    <scope>NUCLEOTIDE SEQUENCE [LARGE SCALE GENOMIC DNA]</scope>
    <source>
        <strain evidence="8 11">MGH 27</strain>
    </source>
</reference>
<dbReference type="EMBL" id="JAOCBF010000032">
    <property type="protein sequence ID" value="MDH0965353.1"/>
    <property type="molecule type" value="Genomic_DNA"/>
</dbReference>
<evidence type="ECO:0000313" key="9">
    <source>
        <dbReference type="EMBL" id="KLY22244.1"/>
    </source>
</evidence>
<sequence length="84" mass="9632">MSQIDNAVTSSSKPKRPYRKGQPLSVSERKLRSVSRKRDTHKAVTVFIQNAKKAMLDDLCSKSNMTQAEIIELLIERESEQRNK</sequence>
<reference evidence="9 12" key="2">
    <citation type="submission" date="2015-06" db="EMBL/GenBank/DDBJ databases">
        <title>The Genome Sequence of None.</title>
        <authorList>
            <consortium name="The Broad Institute Genomics Platform"/>
            <consortium name="The Broad Institute Genome Sequencing Center for Infectious Disease"/>
            <person name="Earl A.M."/>
            <person name="Onderdonk A.B."/>
            <person name="Kirby J."/>
            <person name="Ferraro M.J."/>
            <person name="Huang S."/>
            <person name="Spencer M."/>
            <person name="Fodor A."/>
            <person name="Hooper D."/>
            <person name="Dekker J."/>
            <person name="O'Brien T."/>
            <person name="Quan V."/>
            <person name="Gombosev A."/>
            <person name="Delaney M."/>
            <person name="DuBois A."/>
            <person name="Ernst C."/>
            <person name="Kim D.S."/>
            <person name="Rossman W."/>
            <person name="Gohs F."/>
            <person name="Petruso H."/>
            <person name="Nozar T."/>
            <person name="Mougeot F."/>
            <person name="Manson-McGuire A."/>
            <person name="Young S."/>
            <person name="Abouelleil A."/>
            <person name="Cao P."/>
            <person name="Chapman S.B."/>
            <person name="Griggs A."/>
            <person name="Priest M."/>
            <person name="Shea T."/>
            <person name="Wortman I."/>
            <person name="Wortman J.R."/>
            <person name="Nusbaum C."/>
            <person name="Birren B."/>
        </authorList>
    </citation>
    <scope>NUCLEOTIDE SEQUENCE [LARGE SCALE GENOMIC DNA]</scope>
    <source>
        <strain evidence="9 12">MGH87</strain>
    </source>
</reference>
<feature type="compositionally biased region" description="Polar residues" evidence="7">
    <location>
        <begin position="1"/>
        <end position="12"/>
    </location>
</feature>
<name>A0A0J2GJ88_9ENTR</name>
<evidence type="ECO:0000256" key="5">
    <source>
        <dbReference type="ARBA" id="ARBA00023163"/>
    </source>
</evidence>
<keyword evidence="2" id="KW-0615">Plasmid copy control</keyword>
<evidence type="ECO:0000256" key="1">
    <source>
        <dbReference type="ARBA" id="ARBA00022491"/>
    </source>
</evidence>
<dbReference type="EMBL" id="JCNZ01000022">
    <property type="protein sequence ID" value="EWF79779.1"/>
    <property type="molecule type" value="Genomic_DNA"/>
</dbReference>
<organism evidence="8 11">
    <name type="scientific">Klebsiella michiganensis</name>
    <dbReference type="NCBI Taxonomy" id="1134687"/>
    <lineage>
        <taxon>Bacteria</taxon>
        <taxon>Pseudomonadati</taxon>
        <taxon>Pseudomonadota</taxon>
        <taxon>Gammaproteobacteria</taxon>
        <taxon>Enterobacterales</taxon>
        <taxon>Enterobacteriaceae</taxon>
        <taxon>Klebsiella/Raoultella group</taxon>
        <taxon>Klebsiella</taxon>
    </lineage>
</organism>
<dbReference type="Pfam" id="PF10723">
    <property type="entry name" value="RepB-RCR_reg"/>
    <property type="match status" value="1"/>
</dbReference>
<proteinExistence type="predicted"/>
<evidence type="ECO:0000256" key="6">
    <source>
        <dbReference type="ARBA" id="ARBA00031853"/>
    </source>
</evidence>
<keyword evidence="4" id="KW-0238">DNA-binding</keyword>
<dbReference type="GO" id="GO:0006276">
    <property type="term" value="P:plasmid maintenance"/>
    <property type="evidence" value="ECO:0007669"/>
    <property type="project" value="UniProtKB-KW"/>
</dbReference>
<evidence type="ECO:0000256" key="2">
    <source>
        <dbReference type="ARBA" id="ARBA00022689"/>
    </source>
</evidence>
<keyword evidence="12" id="KW-1185">Reference proteome</keyword>
<dbReference type="GO" id="GO:0003677">
    <property type="term" value="F:DNA binding"/>
    <property type="evidence" value="ECO:0007669"/>
    <property type="project" value="UniProtKB-KW"/>
</dbReference>
<dbReference type="AlphaFoldDB" id="A0A0J2GJ88"/>
<dbReference type="Proteomes" id="UP000020202">
    <property type="component" value="Unassembled WGS sequence"/>
</dbReference>
<gene>
    <name evidence="10" type="primary">repA</name>
    <name evidence="8" type="ORF">L373_05976</name>
    <name evidence="10" type="ORF">N5C89_21180</name>
    <name evidence="9" type="ORF">SK91_06176</name>
</gene>
<reference evidence="10" key="3">
    <citation type="submission" date="2022-09" db="EMBL/GenBank/DDBJ databases">
        <title>Intensive care unit water sources are persistently colonized with multi-drug resistant bacteria and are the site of extensive horizontal gene transfer of antibiotic resistance genes.</title>
        <authorList>
            <person name="Diorio-Toth L."/>
        </authorList>
    </citation>
    <scope>NUCLEOTIDE SEQUENCE</scope>
    <source>
        <strain evidence="10">GD03918</strain>
    </source>
</reference>
<dbReference type="EMBL" id="LEUS01000034">
    <property type="protein sequence ID" value="KLY22244.1"/>
    <property type="molecule type" value="Genomic_DNA"/>
</dbReference>
<protein>
    <recommendedName>
        <fullName evidence="6">Protein CopB</fullName>
    </recommendedName>
</protein>
<keyword evidence="1" id="KW-0678">Repressor</keyword>
<feature type="region of interest" description="Disordered" evidence="7">
    <location>
        <begin position="1"/>
        <end position="39"/>
    </location>
</feature>
<dbReference type="NCBIfam" id="NF010256">
    <property type="entry name" value="PRK13702.1"/>
    <property type="match status" value="1"/>
</dbReference>
<dbReference type="Proteomes" id="UP001159937">
    <property type="component" value="Unassembled WGS sequence"/>
</dbReference>
<evidence type="ECO:0000256" key="4">
    <source>
        <dbReference type="ARBA" id="ARBA00023125"/>
    </source>
</evidence>